<dbReference type="PANTHER" id="PTHR43135">
    <property type="entry name" value="ALPHA-D-RIBOSE 1-METHYLPHOSPHONATE 5-TRIPHOSPHATE DIPHOSPHATASE"/>
    <property type="match status" value="1"/>
</dbReference>
<accession>A0A0A2N6X0</accession>
<protein>
    <recommendedName>
        <fullName evidence="1">Amidohydrolase-related domain-containing protein</fullName>
    </recommendedName>
</protein>
<dbReference type="STRING" id="1107311.Q767_07865"/>
<dbReference type="Gene3D" id="3.20.20.140">
    <property type="entry name" value="Metal-dependent hydrolases"/>
    <property type="match status" value="1"/>
</dbReference>
<dbReference type="AlphaFoldDB" id="A0A0A2N6X0"/>
<dbReference type="Gene3D" id="2.30.40.10">
    <property type="entry name" value="Urease, subunit C, domain 1"/>
    <property type="match status" value="1"/>
</dbReference>
<evidence type="ECO:0000313" key="2">
    <source>
        <dbReference type="EMBL" id="KGO96160.1"/>
    </source>
</evidence>
<dbReference type="SUPFAM" id="SSF51338">
    <property type="entry name" value="Composite domain of metallo-dependent hydrolases"/>
    <property type="match status" value="2"/>
</dbReference>
<dbReference type="InterPro" id="IPR057744">
    <property type="entry name" value="OTAase-like"/>
</dbReference>
<dbReference type="PANTHER" id="PTHR43135:SF3">
    <property type="entry name" value="ALPHA-D-RIBOSE 1-METHYLPHOSPHONATE 5-TRIPHOSPHATE DIPHOSPHATASE"/>
    <property type="match status" value="1"/>
</dbReference>
<dbReference type="SUPFAM" id="SSF51556">
    <property type="entry name" value="Metallo-dependent hydrolases"/>
    <property type="match status" value="1"/>
</dbReference>
<dbReference type="CDD" id="cd01299">
    <property type="entry name" value="Met_dep_hydrolase_A"/>
    <property type="match status" value="1"/>
</dbReference>
<evidence type="ECO:0000259" key="1">
    <source>
        <dbReference type="Pfam" id="PF01979"/>
    </source>
</evidence>
<gene>
    <name evidence="2" type="ORF">Q767_07865</name>
</gene>
<dbReference type="PATRIC" id="fig|1107311.5.peg.2767"/>
<reference evidence="2 3" key="2">
    <citation type="journal article" date="2015" name="Stand. Genomic Sci.">
        <title>High quality draft genomic sequence of Flavobacterium enshiense DK69(T) and comparison among Flavobacterium genomes.</title>
        <authorList>
            <person name="Zeng Z."/>
            <person name="Chen C."/>
            <person name="Du H."/>
            <person name="Wang G."/>
            <person name="Li M."/>
        </authorList>
    </citation>
    <scope>NUCLEOTIDE SEQUENCE [LARGE SCALE GENOMIC DNA]</scope>
    <source>
        <strain evidence="2 3">DK69</strain>
    </source>
</reference>
<dbReference type="OrthoDB" id="9797498at2"/>
<name>A0A0A2N6X0_9FLAO</name>
<keyword evidence="3" id="KW-1185">Reference proteome</keyword>
<dbReference type="Pfam" id="PF01979">
    <property type="entry name" value="Amidohydro_1"/>
    <property type="match status" value="1"/>
</dbReference>
<comment type="caution">
    <text evidence="2">The sequence shown here is derived from an EMBL/GenBank/DDBJ whole genome shotgun (WGS) entry which is preliminary data.</text>
</comment>
<sequence length="424" mass="47081">MRPLITLFFIVFWVFSHGQEKQILIKAGKVFDSEQKKFLTNQEILVQGNLIKEIGTKLSVQKETTIIDLTNYTVLPGLIESHMHLLYLEPMKSNLTLENLKMITMEGDGLRILRASKRAKTFLDAGITTVKDLGNSGQFLDVALKMAINEGTIEGPRLFVSGPIISSVGGQMPGMNKKYDHLISEEYRIVKDVEDAKLAVQENITYGADLIKICADNTPNNTSLSIEQMKAIVETAHRYNKKVTAHATGEKAISDAIIAGVDGIEHGYQLPESSARLMAKKGIYFVPTDLTAELLMNYSGMPKEAVTKYLENSQFKRLRSAMKENVKIVAGSDNYIDFGIPQGEAAKRVLVAYHQAGMSPIDILTSCTKTASEFLSLPDKLGVIKKDAFADIIAVEGDLENEFDKSIFQIRFVMTNGKIYKEVK</sequence>
<proteinExistence type="predicted"/>
<organism evidence="2 3">
    <name type="scientific">Flavobacterium enshiense DK69</name>
    <dbReference type="NCBI Taxonomy" id="1107311"/>
    <lineage>
        <taxon>Bacteria</taxon>
        <taxon>Pseudomonadati</taxon>
        <taxon>Bacteroidota</taxon>
        <taxon>Flavobacteriia</taxon>
        <taxon>Flavobacteriales</taxon>
        <taxon>Flavobacteriaceae</taxon>
        <taxon>Flavobacterium</taxon>
    </lineage>
</organism>
<dbReference type="EMBL" id="JRLZ01000005">
    <property type="protein sequence ID" value="KGO96160.1"/>
    <property type="molecule type" value="Genomic_DNA"/>
</dbReference>
<reference evidence="3" key="1">
    <citation type="submission" date="2013-09" db="EMBL/GenBank/DDBJ databases">
        <authorList>
            <person name="Zeng Z."/>
            <person name="Chen C."/>
        </authorList>
    </citation>
    <scope>NUCLEOTIDE SEQUENCE [LARGE SCALE GENOMIC DNA]</scope>
    <source>
        <strain evidence="3">DK69</strain>
    </source>
</reference>
<dbReference type="eggNOG" id="COG1228">
    <property type="taxonomic scope" value="Bacteria"/>
</dbReference>
<dbReference type="InterPro" id="IPR051781">
    <property type="entry name" value="Metallo-dep_Hydrolase"/>
</dbReference>
<dbReference type="GO" id="GO:0016810">
    <property type="term" value="F:hydrolase activity, acting on carbon-nitrogen (but not peptide) bonds"/>
    <property type="evidence" value="ECO:0007669"/>
    <property type="project" value="InterPro"/>
</dbReference>
<dbReference type="InterPro" id="IPR032466">
    <property type="entry name" value="Metal_Hydrolase"/>
</dbReference>
<dbReference type="RefSeq" id="WP_035630279.1">
    <property type="nucleotide sequence ID" value="NZ_AVCS01000008.1"/>
</dbReference>
<evidence type="ECO:0000313" key="3">
    <source>
        <dbReference type="Proteomes" id="UP000030149"/>
    </source>
</evidence>
<dbReference type="Proteomes" id="UP000030149">
    <property type="component" value="Unassembled WGS sequence"/>
</dbReference>
<dbReference type="InterPro" id="IPR006680">
    <property type="entry name" value="Amidohydro-rel"/>
</dbReference>
<feature type="domain" description="Amidohydrolase-related" evidence="1">
    <location>
        <begin position="73"/>
        <end position="419"/>
    </location>
</feature>
<dbReference type="InterPro" id="IPR011059">
    <property type="entry name" value="Metal-dep_hydrolase_composite"/>
</dbReference>